<keyword evidence="12" id="KW-1185">Reference proteome</keyword>
<evidence type="ECO:0000259" key="10">
    <source>
        <dbReference type="PROSITE" id="PS50850"/>
    </source>
</evidence>
<feature type="transmembrane region" description="Helical" evidence="9">
    <location>
        <begin position="378"/>
        <end position="402"/>
    </location>
</feature>
<evidence type="ECO:0000256" key="6">
    <source>
        <dbReference type="ARBA" id="ARBA00023136"/>
    </source>
</evidence>
<sequence>MAIAMGWQKPDNVAGSSMPAIVIGLFVATGGVLFGYDTGTINGVLAMTAFRQRFSTGSMDENGQPNLSTHQSSLLVAILSAGTFCGALVGAPMGDRWGRRLSMLMGAGIFCIGGIMQVCASAIPLLIVGRLIGGIGVGIISLLVPLYQSEMAPKWIRGTLVFTYQLGITIGLLIASIINIITESLHGPSAYRIPFGLQLLWAAILAVGLSVLPETPRFLVKRGDIGTALISLSRLRRLDATHPTIVEELQEIVANHEYELTLGPDSYLELFRGSPHLGRRTMTGCFLQALQQLTGVNFIMYYSTSFFDGAGITNPYLKSLIINIVNTFSTIPGMLVVEAWGRRKLLIVGAFGMAACQLLIASFTTAAGEDLKSVAQTILIVFCALYIFFFAASWGPVTWVVTSEIYPLKVRAKAMSISTASNWLLNFVIAYCTPFMVGDGSDSARIGPKVFFLWGAFCIVAIVFVWCMVYETTNVSLEQIDEMYERIDYAWNSMNFVPSWSFQQMLNGQQDDSDPQSLQLAPPGNGPPPPGGGGGTIVATPASAAATAESAGHEVEMQPPPQTAESTNSMSQPSTNDSNSISSSSPKPPIPMAHVDFSY</sequence>
<organism evidence="11 12">
    <name type="scientific">Thielaviopsis punctulata</name>
    <dbReference type="NCBI Taxonomy" id="72032"/>
    <lineage>
        <taxon>Eukaryota</taxon>
        <taxon>Fungi</taxon>
        <taxon>Dikarya</taxon>
        <taxon>Ascomycota</taxon>
        <taxon>Pezizomycotina</taxon>
        <taxon>Sordariomycetes</taxon>
        <taxon>Hypocreomycetidae</taxon>
        <taxon>Microascales</taxon>
        <taxon>Ceratocystidaceae</taxon>
        <taxon>Thielaviopsis</taxon>
    </lineage>
</organism>
<protein>
    <recommendedName>
        <fullName evidence="10">Major facilitator superfamily (MFS) profile domain-containing protein</fullName>
    </recommendedName>
</protein>
<dbReference type="Pfam" id="PF00083">
    <property type="entry name" value="Sugar_tr"/>
    <property type="match status" value="1"/>
</dbReference>
<proteinExistence type="inferred from homology"/>
<dbReference type="InterPro" id="IPR003663">
    <property type="entry name" value="Sugar/inositol_transpt"/>
</dbReference>
<comment type="similarity">
    <text evidence="2 7">Belongs to the major facilitator superfamily. Sugar transporter (TC 2.A.1.1) family.</text>
</comment>
<feature type="transmembrane region" description="Helical" evidence="9">
    <location>
        <begin position="345"/>
        <end position="366"/>
    </location>
</feature>
<feature type="compositionally biased region" description="Low complexity" evidence="8">
    <location>
        <begin position="571"/>
        <end position="585"/>
    </location>
</feature>
<feature type="transmembrane region" description="Helical" evidence="9">
    <location>
        <begin position="129"/>
        <end position="147"/>
    </location>
</feature>
<feature type="region of interest" description="Disordered" evidence="8">
    <location>
        <begin position="506"/>
        <end position="599"/>
    </location>
</feature>
<evidence type="ECO:0000256" key="4">
    <source>
        <dbReference type="ARBA" id="ARBA00022692"/>
    </source>
</evidence>
<accession>A0A0F4ZI03</accession>
<feature type="transmembrane region" description="Helical" evidence="9">
    <location>
        <begin position="72"/>
        <end position="91"/>
    </location>
</feature>
<feature type="transmembrane region" description="Helical" evidence="9">
    <location>
        <begin position="451"/>
        <end position="470"/>
    </location>
</feature>
<dbReference type="GO" id="GO:0016020">
    <property type="term" value="C:membrane"/>
    <property type="evidence" value="ECO:0007669"/>
    <property type="project" value="UniProtKB-SubCell"/>
</dbReference>
<dbReference type="Gene3D" id="1.20.1250.20">
    <property type="entry name" value="MFS general substrate transporter like domains"/>
    <property type="match status" value="1"/>
</dbReference>
<keyword evidence="6 9" id="KW-0472">Membrane</keyword>
<dbReference type="InterPro" id="IPR005828">
    <property type="entry name" value="MFS_sugar_transport-like"/>
</dbReference>
<comment type="subcellular location">
    <subcellularLocation>
        <location evidence="1">Membrane</location>
        <topology evidence="1">Multi-pass membrane protein</topology>
    </subcellularLocation>
</comment>
<feature type="compositionally biased region" description="Low complexity" evidence="8">
    <location>
        <begin position="539"/>
        <end position="550"/>
    </location>
</feature>
<dbReference type="PROSITE" id="PS50850">
    <property type="entry name" value="MFS"/>
    <property type="match status" value="1"/>
</dbReference>
<feature type="transmembrane region" description="Helical" evidence="9">
    <location>
        <begin position="193"/>
        <end position="212"/>
    </location>
</feature>
<feature type="domain" description="Major facilitator superfamily (MFS) profile" evidence="10">
    <location>
        <begin position="23"/>
        <end position="473"/>
    </location>
</feature>
<dbReference type="OrthoDB" id="6612291at2759"/>
<evidence type="ECO:0000313" key="11">
    <source>
        <dbReference type="EMBL" id="KKA29523.1"/>
    </source>
</evidence>
<dbReference type="Proteomes" id="UP000033483">
    <property type="component" value="Unassembled WGS sequence"/>
</dbReference>
<dbReference type="AlphaFoldDB" id="A0A0F4ZI03"/>
<dbReference type="CDD" id="cd17356">
    <property type="entry name" value="MFS_HXT"/>
    <property type="match status" value="1"/>
</dbReference>
<dbReference type="InterPro" id="IPR050360">
    <property type="entry name" value="MFS_Sugar_Transporters"/>
</dbReference>
<evidence type="ECO:0000256" key="9">
    <source>
        <dbReference type="SAM" id="Phobius"/>
    </source>
</evidence>
<feature type="transmembrane region" description="Helical" evidence="9">
    <location>
        <begin position="159"/>
        <end position="181"/>
    </location>
</feature>
<keyword evidence="3 7" id="KW-0813">Transport</keyword>
<dbReference type="SUPFAM" id="SSF103473">
    <property type="entry name" value="MFS general substrate transporter"/>
    <property type="match status" value="1"/>
</dbReference>
<dbReference type="FunFam" id="1.20.1250.20:FF:000134">
    <property type="entry name" value="MFS sugar transporter protein"/>
    <property type="match status" value="1"/>
</dbReference>
<dbReference type="NCBIfam" id="TIGR00879">
    <property type="entry name" value="SP"/>
    <property type="match status" value="1"/>
</dbReference>
<reference evidence="11 12" key="1">
    <citation type="submission" date="2015-03" db="EMBL/GenBank/DDBJ databases">
        <authorList>
            <person name="Radwan O."/>
            <person name="Al-Naeli F.A."/>
            <person name="Rendon G.A."/>
            <person name="Fields C."/>
        </authorList>
    </citation>
    <scope>NUCLEOTIDE SEQUENCE [LARGE SCALE GENOMIC DNA]</scope>
    <source>
        <strain evidence="11">CR-DP1</strain>
    </source>
</reference>
<dbReference type="InterPro" id="IPR020846">
    <property type="entry name" value="MFS_dom"/>
</dbReference>
<evidence type="ECO:0000256" key="3">
    <source>
        <dbReference type="ARBA" id="ARBA00022448"/>
    </source>
</evidence>
<dbReference type="GO" id="GO:0005351">
    <property type="term" value="F:carbohydrate:proton symporter activity"/>
    <property type="evidence" value="ECO:0007669"/>
    <property type="project" value="TreeGrafter"/>
</dbReference>
<dbReference type="PANTHER" id="PTHR48022">
    <property type="entry name" value="PLASTIDIC GLUCOSE TRANSPORTER 4"/>
    <property type="match status" value="1"/>
</dbReference>
<dbReference type="EMBL" id="LAEV01000800">
    <property type="protein sequence ID" value="KKA29523.1"/>
    <property type="molecule type" value="Genomic_DNA"/>
</dbReference>
<dbReference type="InterPro" id="IPR036259">
    <property type="entry name" value="MFS_trans_sf"/>
</dbReference>
<dbReference type="PRINTS" id="PR00171">
    <property type="entry name" value="SUGRTRNSPORT"/>
</dbReference>
<evidence type="ECO:0000256" key="8">
    <source>
        <dbReference type="SAM" id="MobiDB-lite"/>
    </source>
</evidence>
<feature type="transmembrane region" description="Helical" evidence="9">
    <location>
        <begin position="12"/>
        <end position="36"/>
    </location>
</feature>
<dbReference type="PROSITE" id="PS00216">
    <property type="entry name" value="SUGAR_TRANSPORT_1"/>
    <property type="match status" value="1"/>
</dbReference>
<evidence type="ECO:0000256" key="5">
    <source>
        <dbReference type="ARBA" id="ARBA00022989"/>
    </source>
</evidence>
<feature type="transmembrane region" description="Helical" evidence="9">
    <location>
        <begin position="103"/>
        <end position="123"/>
    </location>
</feature>
<dbReference type="PANTHER" id="PTHR48022:SF40">
    <property type="entry name" value="MAJOR FACILITATOR SUPERFAMILY (MFS) PROFILE DOMAIN-CONTAINING PROTEIN"/>
    <property type="match status" value="1"/>
</dbReference>
<keyword evidence="5 9" id="KW-1133">Transmembrane helix</keyword>
<comment type="caution">
    <text evidence="11">The sequence shown here is derived from an EMBL/GenBank/DDBJ whole genome shotgun (WGS) entry which is preliminary data.</text>
</comment>
<dbReference type="InterPro" id="IPR005829">
    <property type="entry name" value="Sugar_transporter_CS"/>
</dbReference>
<evidence type="ECO:0000256" key="2">
    <source>
        <dbReference type="ARBA" id="ARBA00010992"/>
    </source>
</evidence>
<evidence type="ECO:0000256" key="1">
    <source>
        <dbReference type="ARBA" id="ARBA00004141"/>
    </source>
</evidence>
<name>A0A0F4ZI03_9PEZI</name>
<dbReference type="PROSITE" id="PS00217">
    <property type="entry name" value="SUGAR_TRANSPORT_2"/>
    <property type="match status" value="1"/>
</dbReference>
<evidence type="ECO:0000313" key="12">
    <source>
        <dbReference type="Proteomes" id="UP000033483"/>
    </source>
</evidence>
<keyword evidence="4 9" id="KW-0812">Transmembrane</keyword>
<evidence type="ECO:0000256" key="7">
    <source>
        <dbReference type="RuleBase" id="RU003346"/>
    </source>
</evidence>
<gene>
    <name evidence="11" type="ORF">TD95_003548</name>
</gene>